<dbReference type="Gene3D" id="3.30.2350.10">
    <property type="entry name" value="Pseudouridine synthase"/>
    <property type="match status" value="1"/>
</dbReference>
<dbReference type="EMBL" id="DVOG01000051">
    <property type="protein sequence ID" value="HIV03876.1"/>
    <property type="molecule type" value="Genomic_DNA"/>
</dbReference>
<gene>
    <name evidence="2" type="ORF">IAC75_01850</name>
</gene>
<dbReference type="GO" id="GO:0001522">
    <property type="term" value="P:pseudouridine synthesis"/>
    <property type="evidence" value="ECO:0007669"/>
    <property type="project" value="InterPro"/>
</dbReference>
<organism evidence="2 3">
    <name type="scientific">Candidatus Spyradosoma merdigallinarum</name>
    <dbReference type="NCBI Taxonomy" id="2840950"/>
    <lineage>
        <taxon>Bacteria</taxon>
        <taxon>Pseudomonadati</taxon>
        <taxon>Verrucomicrobiota</taxon>
        <taxon>Opitutia</taxon>
        <taxon>Opitutia incertae sedis</taxon>
        <taxon>Candidatus Spyradosoma</taxon>
    </lineage>
</organism>
<dbReference type="SUPFAM" id="SSF55120">
    <property type="entry name" value="Pseudouridine synthase"/>
    <property type="match status" value="1"/>
</dbReference>
<reference evidence="2" key="2">
    <citation type="journal article" date="2021" name="PeerJ">
        <title>Extensive microbial diversity within the chicken gut microbiome revealed by metagenomics and culture.</title>
        <authorList>
            <person name="Gilroy R."/>
            <person name="Ravi A."/>
            <person name="Getino M."/>
            <person name="Pursley I."/>
            <person name="Horton D.L."/>
            <person name="Alikhan N.F."/>
            <person name="Baker D."/>
            <person name="Gharbi K."/>
            <person name="Hall N."/>
            <person name="Watson M."/>
            <person name="Adriaenssens E.M."/>
            <person name="Foster-Nyarko E."/>
            <person name="Jarju S."/>
            <person name="Secka A."/>
            <person name="Antonio M."/>
            <person name="Oren A."/>
            <person name="Chaudhuri R.R."/>
            <person name="La Ragione R."/>
            <person name="Hildebrand F."/>
            <person name="Pallen M.J."/>
        </authorList>
    </citation>
    <scope>NUCLEOTIDE SEQUENCE</scope>
    <source>
        <strain evidence="2">10669</strain>
    </source>
</reference>
<name>A0A9D1NJ81_9BACT</name>
<protein>
    <recommendedName>
        <fullName evidence="1">Pseudouridine synthase RsuA/RluA-like domain-containing protein</fullName>
    </recommendedName>
</protein>
<reference evidence="2" key="1">
    <citation type="submission" date="2020-10" db="EMBL/GenBank/DDBJ databases">
        <authorList>
            <person name="Gilroy R."/>
        </authorList>
    </citation>
    <scope>NUCLEOTIDE SEQUENCE</scope>
    <source>
        <strain evidence="2">10669</strain>
    </source>
</reference>
<dbReference type="GO" id="GO:0009982">
    <property type="term" value="F:pseudouridine synthase activity"/>
    <property type="evidence" value="ECO:0007669"/>
    <property type="project" value="InterPro"/>
</dbReference>
<dbReference type="PROSITE" id="PS01129">
    <property type="entry name" value="PSI_RLU"/>
    <property type="match status" value="1"/>
</dbReference>
<evidence type="ECO:0000313" key="3">
    <source>
        <dbReference type="Proteomes" id="UP000886812"/>
    </source>
</evidence>
<feature type="domain" description="Pseudouridine synthase RsuA/RluA-like" evidence="1">
    <location>
        <begin position="32"/>
        <end position="125"/>
    </location>
</feature>
<dbReference type="GO" id="GO:0140098">
    <property type="term" value="F:catalytic activity, acting on RNA"/>
    <property type="evidence" value="ECO:0007669"/>
    <property type="project" value="UniProtKB-ARBA"/>
</dbReference>
<dbReference type="PANTHER" id="PTHR21600">
    <property type="entry name" value="MITOCHONDRIAL RNA PSEUDOURIDINE SYNTHASE"/>
    <property type="match status" value="1"/>
</dbReference>
<dbReference type="Pfam" id="PF00849">
    <property type="entry name" value="PseudoU_synth_2"/>
    <property type="match status" value="1"/>
</dbReference>
<dbReference type="InterPro" id="IPR006224">
    <property type="entry name" value="PsdUridine_synth_RluA-like_CS"/>
</dbReference>
<dbReference type="Proteomes" id="UP000886812">
    <property type="component" value="Unassembled WGS sequence"/>
</dbReference>
<comment type="caution">
    <text evidence="2">The sequence shown here is derived from an EMBL/GenBank/DDBJ whole genome shotgun (WGS) entry which is preliminary data.</text>
</comment>
<dbReference type="GO" id="GO:0006396">
    <property type="term" value="P:RNA processing"/>
    <property type="evidence" value="ECO:0007669"/>
    <property type="project" value="UniProtKB-ARBA"/>
</dbReference>
<dbReference type="InterPro" id="IPR006145">
    <property type="entry name" value="PsdUridine_synth_RsuA/RluA"/>
</dbReference>
<dbReference type="GO" id="GO:0003723">
    <property type="term" value="F:RNA binding"/>
    <property type="evidence" value="ECO:0007669"/>
    <property type="project" value="InterPro"/>
</dbReference>
<sequence>MESADEIFGKTLAETLPLGRGVRVIAASAAGVFALEKPAGTLTHPNAAGAGTPKNALFAADYSLKNECYSCRVPGGKIRKIFVLNRLDSPTSGVVLAATDERAAAAARAAFAAGTVKKIYAAIVRGNVVPAQGV</sequence>
<feature type="non-terminal residue" evidence="2">
    <location>
        <position position="134"/>
    </location>
</feature>
<proteinExistence type="predicted"/>
<accession>A0A9D1NJ81</accession>
<dbReference type="AlphaFoldDB" id="A0A9D1NJ81"/>
<evidence type="ECO:0000259" key="1">
    <source>
        <dbReference type="Pfam" id="PF00849"/>
    </source>
</evidence>
<dbReference type="InterPro" id="IPR020103">
    <property type="entry name" value="PsdUridine_synth_cat_dom_sf"/>
</dbReference>
<evidence type="ECO:0000313" key="2">
    <source>
        <dbReference type="EMBL" id="HIV03876.1"/>
    </source>
</evidence>
<dbReference type="InterPro" id="IPR050188">
    <property type="entry name" value="RluA_PseudoU_synthase"/>
</dbReference>